<reference evidence="2 3" key="1">
    <citation type="submission" date="2018-05" db="EMBL/GenBank/DDBJ databases">
        <title>The Hungate 1000. A catalogue of reference genomes from the rumen microbiome.</title>
        <authorList>
            <person name="Kelly W."/>
        </authorList>
    </citation>
    <scope>NUCLEOTIDE SEQUENCE [LARGE SCALE GENOMIC DNA]</scope>
    <source>
        <strain evidence="2 3">NLAE-zl-C242</strain>
    </source>
</reference>
<gene>
    <name evidence="2" type="ORF">A8806_10448</name>
</gene>
<keyword evidence="3" id="KW-1185">Reference proteome</keyword>
<protein>
    <submittedName>
        <fullName evidence="2">Uncharacterized protein DUF3810</fullName>
    </submittedName>
</protein>
<evidence type="ECO:0000313" key="2">
    <source>
        <dbReference type="EMBL" id="PWJ30183.1"/>
    </source>
</evidence>
<evidence type="ECO:0000313" key="3">
    <source>
        <dbReference type="Proteomes" id="UP000245845"/>
    </source>
</evidence>
<keyword evidence="1" id="KW-1133">Transmembrane helix</keyword>
<feature type="transmembrane region" description="Helical" evidence="1">
    <location>
        <begin position="102"/>
        <end position="119"/>
    </location>
</feature>
<evidence type="ECO:0000256" key="1">
    <source>
        <dbReference type="SAM" id="Phobius"/>
    </source>
</evidence>
<dbReference type="InterPro" id="IPR024294">
    <property type="entry name" value="DUF3810"/>
</dbReference>
<dbReference type="RefSeq" id="WP_109730625.1">
    <property type="nucleotide sequence ID" value="NZ_BAAACK010000019.1"/>
</dbReference>
<organism evidence="2 3">
    <name type="scientific">Faecalicatena orotica</name>
    <dbReference type="NCBI Taxonomy" id="1544"/>
    <lineage>
        <taxon>Bacteria</taxon>
        <taxon>Bacillati</taxon>
        <taxon>Bacillota</taxon>
        <taxon>Clostridia</taxon>
        <taxon>Lachnospirales</taxon>
        <taxon>Lachnospiraceae</taxon>
        <taxon>Faecalicatena</taxon>
    </lineage>
</organism>
<dbReference type="OrthoDB" id="1048788at2"/>
<keyword evidence="1" id="KW-0472">Membrane</keyword>
<accession>A0A2Y9BCE1</accession>
<comment type="caution">
    <text evidence="2">The sequence shown here is derived from an EMBL/GenBank/DDBJ whole genome shotgun (WGS) entry which is preliminary data.</text>
</comment>
<dbReference type="EMBL" id="QGDL01000004">
    <property type="protein sequence ID" value="PWJ30183.1"/>
    <property type="molecule type" value="Genomic_DNA"/>
</dbReference>
<proteinExistence type="predicted"/>
<dbReference type="AlphaFoldDB" id="A0A2Y9BCE1"/>
<sequence>MRKNSRKKDNTIEKRMTAGCILLAVSAAMTVWAGKSPDMAEWYSAHIYPVIVSTFGRFSGLFPWSLSELCFYTLIVLLIGTLIHAGVSAFRSKQGGAVMLKWASGLFLTASVLLFLYVMNCGINYKSDSFSEQAGLYTSEYTADDLKQVCIRLTDEVNARADRVNRDGSGVMQLDGPEGDEAVEALKQLGTHYPELAGYYPPPKKLLLSQILSYQGLTGIYLPFTVEANYNKDMTPYNIPFTACHELSHLRGFMQEEEANFIAFLACKDAGRVDFQYSGYLSGWVYSMNALHRADAEAWEEVRPLLGGNVEADLKANNQFWAKYDGAVAEVSNKVNDTYLKANGQSDGVQSYGRMVDLIVAYFKK</sequence>
<dbReference type="Pfam" id="PF12725">
    <property type="entry name" value="DUF3810"/>
    <property type="match status" value="1"/>
</dbReference>
<name>A0A2Y9BCE1_9FIRM</name>
<keyword evidence="1" id="KW-0812">Transmembrane</keyword>
<feature type="transmembrane region" description="Helical" evidence="1">
    <location>
        <begin position="69"/>
        <end position="90"/>
    </location>
</feature>
<dbReference type="Proteomes" id="UP000245845">
    <property type="component" value="Unassembled WGS sequence"/>
</dbReference>